<dbReference type="GO" id="GO:0016539">
    <property type="term" value="P:intein-mediated protein splicing"/>
    <property type="evidence" value="ECO:0007669"/>
    <property type="project" value="InterPro"/>
</dbReference>
<dbReference type="Gene3D" id="2.170.16.10">
    <property type="entry name" value="Hedgehog/Intein (Hint) domain"/>
    <property type="match status" value="1"/>
</dbReference>
<protein>
    <submittedName>
        <fullName evidence="1">Fibronectin type III domain protein</fullName>
    </submittedName>
</protein>
<dbReference type="InterPro" id="IPR006141">
    <property type="entry name" value="Intein_N"/>
</dbReference>
<dbReference type="CDD" id="cd00081">
    <property type="entry name" value="Hint"/>
    <property type="match status" value="1"/>
</dbReference>
<reference evidence="1 2" key="1">
    <citation type="journal article" date="2016" name="PLoS ONE">
        <title>Complete Genome Sequence and Comparative Genomics of a Novel Myxobacterium Myxococcus hansupus.</title>
        <authorList>
            <person name="Sharma G."/>
            <person name="Narwani T."/>
            <person name="Subramanian S."/>
        </authorList>
    </citation>
    <scope>NUCLEOTIDE SEQUENCE [LARGE SCALE GENOMIC DNA]</scope>
    <source>
        <strain evidence="2">mixupus</strain>
    </source>
</reference>
<name>A0A0H4WZV4_9BACT</name>
<accession>A0A0H4WZV4</accession>
<dbReference type="Proteomes" id="UP000009026">
    <property type="component" value="Chromosome"/>
</dbReference>
<evidence type="ECO:0000313" key="1">
    <source>
        <dbReference type="EMBL" id="AKQ66895.1"/>
    </source>
</evidence>
<dbReference type="PATRIC" id="fig|1297742.4.peg.3850"/>
<dbReference type="InterPro" id="IPR036844">
    <property type="entry name" value="Hint_dom_sf"/>
</dbReference>
<organism evidence="1 2">
    <name type="scientific">Pseudomyxococcus hansupus</name>
    <dbReference type="NCBI Taxonomy" id="1297742"/>
    <lineage>
        <taxon>Bacteria</taxon>
        <taxon>Pseudomonadati</taxon>
        <taxon>Myxococcota</taxon>
        <taxon>Myxococcia</taxon>
        <taxon>Myxococcales</taxon>
        <taxon>Cystobacterineae</taxon>
        <taxon>Myxococcaceae</taxon>
        <taxon>Pseudomyxococcus</taxon>
    </lineage>
</organism>
<evidence type="ECO:0000313" key="2">
    <source>
        <dbReference type="Proteomes" id="UP000009026"/>
    </source>
</evidence>
<dbReference type="EMBL" id="CP012109">
    <property type="protein sequence ID" value="AKQ66895.1"/>
    <property type="molecule type" value="Genomic_DNA"/>
</dbReference>
<dbReference type="eggNOG" id="COG1372">
    <property type="taxonomic scope" value="Bacteria"/>
</dbReference>
<dbReference type="PROSITE" id="PS50817">
    <property type="entry name" value="INTEIN_N_TER"/>
    <property type="match status" value="1"/>
</dbReference>
<dbReference type="KEGG" id="mym:A176_003807"/>
<gene>
    <name evidence="1" type="ORF">A176_003807</name>
</gene>
<sequence>MRVLTMHEDEKDGGMFKVTHVSRHKAPRSRLVMEDGRVLVATPDHRWRTVARGWPRTDALTPGETIEGFAPGRVARGDPTAAGDVMKISVRFAMPYIVRGLLAHNLKSRDWSGPGTLRGFR</sequence>
<proteinExistence type="predicted"/>
<dbReference type="AlphaFoldDB" id="A0A0H4WZV4"/>
<keyword evidence="2" id="KW-1185">Reference proteome</keyword>
<dbReference type="RefSeq" id="WP_002640250.1">
    <property type="nucleotide sequence ID" value="NZ_CP012109.1"/>
</dbReference>
<dbReference type="SUPFAM" id="SSF51294">
    <property type="entry name" value="Hedgehog/intein (Hint) domain"/>
    <property type="match status" value="1"/>
</dbReference>